<dbReference type="AlphaFoldDB" id="A0A8K0JPE7"/>
<evidence type="ECO:0008006" key="10">
    <source>
        <dbReference type="Google" id="ProtNLM"/>
    </source>
</evidence>
<keyword evidence="9" id="KW-1185">Reference proteome</keyword>
<evidence type="ECO:0000256" key="2">
    <source>
        <dbReference type="ARBA" id="ARBA00022801"/>
    </source>
</evidence>
<protein>
    <recommendedName>
        <fullName evidence="10">Glycoside hydrolase family 32 protein</fullName>
    </recommendedName>
</protein>
<organism evidence="8 9">
    <name type="scientific">Filobasidium floriforme</name>
    <dbReference type="NCBI Taxonomy" id="5210"/>
    <lineage>
        <taxon>Eukaryota</taxon>
        <taxon>Fungi</taxon>
        <taxon>Dikarya</taxon>
        <taxon>Basidiomycota</taxon>
        <taxon>Agaricomycotina</taxon>
        <taxon>Tremellomycetes</taxon>
        <taxon>Filobasidiales</taxon>
        <taxon>Filobasidiaceae</taxon>
        <taxon>Filobasidium</taxon>
    </lineage>
</organism>
<keyword evidence="3 4" id="KW-0326">Glycosidase</keyword>
<gene>
    <name evidence="8" type="ORF">FFLO_02187</name>
</gene>
<comment type="similarity">
    <text evidence="1 4">Belongs to the glycosyl hydrolase 32 family.</text>
</comment>
<sequence>MESIKVIALTLATLTTASSAQASFDASIPLQIRQNTNESACPVVPDQNTFVDSQTLSQCGNASLFSTWRPRARFIAPEGWMNDPMGMFLRSDGRFHAGYQSSGMHITGGNSESLQAYSDDFTIWTDFDGFEDYRTLWPSAIYDIRAVFDGSIINPGFNGYPTIFYTSVTFGPLGAVANETEGVETQSMAYTEDDGATWRKLNYGQGGNPIIYEWPEQNLTGFRDPYAFRSKYLSKMLSDNSTSNQTGPVGEWFSTLSGGQTGVGPHLWLYKQKEKDNFVEWDFAGRFFEIGGLRQSWSEWSGNFGINFETAFVARLNETGYANDDGSDDTAVEFIGMGTERGREDHQLHWPLWAAVNYTTNDVGGFTANVLFAGVADWGSSYAFVAVPYEKDGQSRHIMAGWTYEDDEDLVVAKPMGWQGAFTLFRDLSVKYIRNVDPSAPGLYEKGSWGVKNETDGSVTVYTLRQKVVSETINAYRAGSNISTFPNTTLGSEGYTPFETQPSGRFYRLSADFTFENNATQAFGMRVLASEAEYTDIMYDPVAEKLTVNRNNSSILENFGTVTEVGKLRIWPLANQTTKKLSLSVYVDNSVVEIYANDEFALTTRVYPWYSNSTGAGFLSTGANESAVVAGNVELWDGLVNAWPARPDNTSKGLVWDGPIADIWGLYPGY</sequence>
<name>A0A8K0JPE7_9TREE</name>
<dbReference type="Proteomes" id="UP000812966">
    <property type="component" value="Unassembled WGS sequence"/>
</dbReference>
<dbReference type="InterPro" id="IPR013189">
    <property type="entry name" value="Glyco_hydro_32_C"/>
</dbReference>
<evidence type="ECO:0000256" key="3">
    <source>
        <dbReference type="ARBA" id="ARBA00023295"/>
    </source>
</evidence>
<feature type="domain" description="Glycosyl hydrolase family 32 C-terminal" evidence="7">
    <location>
        <begin position="492"/>
        <end position="636"/>
    </location>
</feature>
<evidence type="ECO:0000256" key="5">
    <source>
        <dbReference type="SAM" id="SignalP"/>
    </source>
</evidence>
<evidence type="ECO:0000259" key="6">
    <source>
        <dbReference type="Pfam" id="PF00251"/>
    </source>
</evidence>
<dbReference type="InterPro" id="IPR013320">
    <property type="entry name" value="ConA-like_dom_sf"/>
</dbReference>
<dbReference type="Gene3D" id="2.115.10.20">
    <property type="entry name" value="Glycosyl hydrolase domain, family 43"/>
    <property type="match status" value="1"/>
</dbReference>
<dbReference type="GO" id="GO:0005987">
    <property type="term" value="P:sucrose catabolic process"/>
    <property type="evidence" value="ECO:0007669"/>
    <property type="project" value="TreeGrafter"/>
</dbReference>
<evidence type="ECO:0000256" key="1">
    <source>
        <dbReference type="ARBA" id="ARBA00009902"/>
    </source>
</evidence>
<keyword evidence="5" id="KW-0732">Signal</keyword>
<dbReference type="SMART" id="SM00640">
    <property type="entry name" value="Glyco_32"/>
    <property type="match status" value="1"/>
</dbReference>
<dbReference type="Pfam" id="PF08244">
    <property type="entry name" value="Glyco_hydro_32C"/>
    <property type="match status" value="1"/>
</dbReference>
<dbReference type="SUPFAM" id="SSF49899">
    <property type="entry name" value="Concanavalin A-like lectins/glucanases"/>
    <property type="match status" value="1"/>
</dbReference>
<dbReference type="EMBL" id="JABELV010000033">
    <property type="protein sequence ID" value="KAG7562407.1"/>
    <property type="molecule type" value="Genomic_DNA"/>
</dbReference>
<dbReference type="CDD" id="cd18621">
    <property type="entry name" value="GH32_XdINV-like"/>
    <property type="match status" value="1"/>
</dbReference>
<dbReference type="GO" id="GO:0004575">
    <property type="term" value="F:sucrose alpha-glucosidase activity"/>
    <property type="evidence" value="ECO:0007669"/>
    <property type="project" value="TreeGrafter"/>
</dbReference>
<dbReference type="InterPro" id="IPR001362">
    <property type="entry name" value="Glyco_hydro_32"/>
</dbReference>
<feature type="chain" id="PRO_5035473227" description="Glycoside hydrolase family 32 protein" evidence="5">
    <location>
        <begin position="23"/>
        <end position="670"/>
    </location>
</feature>
<reference evidence="8" key="1">
    <citation type="submission" date="2020-04" db="EMBL/GenBank/DDBJ databases">
        <title>Analysis of mating type loci in Filobasidium floriforme.</title>
        <authorList>
            <person name="Nowrousian M."/>
        </authorList>
    </citation>
    <scope>NUCLEOTIDE SEQUENCE</scope>
    <source>
        <strain evidence="8">CBS 6242</strain>
    </source>
</reference>
<feature type="domain" description="Glycosyl hydrolase family 32 N-terminal" evidence="6">
    <location>
        <begin position="76"/>
        <end position="431"/>
    </location>
</feature>
<comment type="caution">
    <text evidence="8">The sequence shown here is derived from an EMBL/GenBank/DDBJ whole genome shotgun (WGS) entry which is preliminary data.</text>
</comment>
<evidence type="ECO:0000259" key="7">
    <source>
        <dbReference type="Pfam" id="PF08244"/>
    </source>
</evidence>
<dbReference type="Gene3D" id="2.60.120.560">
    <property type="entry name" value="Exo-inulinase, domain 1"/>
    <property type="match status" value="1"/>
</dbReference>
<dbReference type="Pfam" id="PF00251">
    <property type="entry name" value="Glyco_hydro_32N"/>
    <property type="match status" value="1"/>
</dbReference>
<dbReference type="InterPro" id="IPR013148">
    <property type="entry name" value="Glyco_hydro_32_N"/>
</dbReference>
<dbReference type="InterPro" id="IPR023296">
    <property type="entry name" value="Glyco_hydro_beta-prop_sf"/>
</dbReference>
<dbReference type="PANTHER" id="PTHR42800">
    <property type="entry name" value="EXOINULINASE INUD (AFU_ORTHOLOGUE AFUA_5G00480)"/>
    <property type="match status" value="1"/>
</dbReference>
<feature type="signal peptide" evidence="5">
    <location>
        <begin position="1"/>
        <end position="22"/>
    </location>
</feature>
<keyword evidence="2 4" id="KW-0378">Hydrolase</keyword>
<dbReference type="GO" id="GO:0005737">
    <property type="term" value="C:cytoplasm"/>
    <property type="evidence" value="ECO:0007669"/>
    <property type="project" value="TreeGrafter"/>
</dbReference>
<dbReference type="PANTHER" id="PTHR42800:SF3">
    <property type="entry name" value="GLYCOSYL HYDROLASE FAMILY 32 N-TERMINAL DOMAIN-CONTAINING PROTEIN"/>
    <property type="match status" value="1"/>
</dbReference>
<accession>A0A8K0JPE7</accession>
<evidence type="ECO:0000313" key="8">
    <source>
        <dbReference type="EMBL" id="KAG7562407.1"/>
    </source>
</evidence>
<dbReference type="SUPFAM" id="SSF75005">
    <property type="entry name" value="Arabinanase/levansucrase/invertase"/>
    <property type="match status" value="1"/>
</dbReference>
<evidence type="ECO:0000313" key="9">
    <source>
        <dbReference type="Proteomes" id="UP000812966"/>
    </source>
</evidence>
<evidence type="ECO:0000256" key="4">
    <source>
        <dbReference type="RuleBase" id="RU362110"/>
    </source>
</evidence>
<proteinExistence type="inferred from homology"/>